<dbReference type="InterPro" id="IPR046960">
    <property type="entry name" value="PPR_At4g14850-like_plant"/>
</dbReference>
<feature type="repeat" description="PPR" evidence="3">
    <location>
        <begin position="9"/>
        <end position="43"/>
    </location>
</feature>
<comment type="caution">
    <text evidence="5">The sequence shown here is derived from an EMBL/GenBank/DDBJ whole genome shotgun (WGS) entry which is preliminary data.</text>
</comment>
<dbReference type="Pfam" id="PF14432">
    <property type="entry name" value="DYW_deaminase"/>
    <property type="match status" value="1"/>
</dbReference>
<evidence type="ECO:0000259" key="4">
    <source>
        <dbReference type="Pfam" id="PF14432"/>
    </source>
</evidence>
<sequence length="382" mass="43148">MFLQMPERNVRSWTVMVSGFVQCGKPTEALDLFTKMEEVGLKPNEVTVVAVLAACADLGALDVGRRIHKYSDESGFQRNIQISNTLIDMYIKCGCLETARDVLGTGIKPNAVTFIGLLNACSHMGLINEGYAFFASMTRDYGIIPGIEHYGCMVDLLSRAGLLQQAHEFIKQMPIKPNAAIWGALLGGCKVHKNIEMAKLAMRHLHELDPLNDGYYVVLANIYSEAKQWDNAARLRKLMRNRGLKKTLGWSSVSIKGVAHEFVAGDDTHPQFQEILKMWNQLQVHMRLKGYIPNTSVVLLDIDEKEKEKVLSRHSEKLALVFGLISTPPGETIRIFKNLRICEDCHASFKLITEIVDREIVVRDRNRFHCFKDGSCSCRDYW</sequence>
<reference evidence="5" key="2">
    <citation type="journal article" date="2024" name="Plant">
        <title>Genomic evolution and insights into agronomic trait innovations of Sesamum species.</title>
        <authorList>
            <person name="Miao H."/>
            <person name="Wang L."/>
            <person name="Qu L."/>
            <person name="Liu H."/>
            <person name="Sun Y."/>
            <person name="Le M."/>
            <person name="Wang Q."/>
            <person name="Wei S."/>
            <person name="Zheng Y."/>
            <person name="Lin W."/>
            <person name="Duan Y."/>
            <person name="Cao H."/>
            <person name="Xiong S."/>
            <person name="Wang X."/>
            <person name="Wei L."/>
            <person name="Li C."/>
            <person name="Ma Q."/>
            <person name="Ju M."/>
            <person name="Zhao R."/>
            <person name="Li G."/>
            <person name="Mu C."/>
            <person name="Tian Q."/>
            <person name="Mei H."/>
            <person name="Zhang T."/>
            <person name="Gao T."/>
            <person name="Zhang H."/>
        </authorList>
    </citation>
    <scope>NUCLEOTIDE SEQUENCE</scope>
    <source>
        <strain evidence="5">KEN1</strain>
    </source>
</reference>
<dbReference type="InterPro" id="IPR032867">
    <property type="entry name" value="DYW_dom"/>
</dbReference>
<evidence type="ECO:0000256" key="3">
    <source>
        <dbReference type="PROSITE-ProRule" id="PRU00708"/>
    </source>
</evidence>
<dbReference type="Pfam" id="PF13041">
    <property type="entry name" value="PPR_2"/>
    <property type="match status" value="1"/>
</dbReference>
<dbReference type="GO" id="GO:0003723">
    <property type="term" value="F:RNA binding"/>
    <property type="evidence" value="ECO:0007669"/>
    <property type="project" value="InterPro"/>
</dbReference>
<organism evidence="5">
    <name type="scientific">Sesamum latifolium</name>
    <dbReference type="NCBI Taxonomy" id="2727402"/>
    <lineage>
        <taxon>Eukaryota</taxon>
        <taxon>Viridiplantae</taxon>
        <taxon>Streptophyta</taxon>
        <taxon>Embryophyta</taxon>
        <taxon>Tracheophyta</taxon>
        <taxon>Spermatophyta</taxon>
        <taxon>Magnoliopsida</taxon>
        <taxon>eudicotyledons</taxon>
        <taxon>Gunneridae</taxon>
        <taxon>Pentapetalae</taxon>
        <taxon>asterids</taxon>
        <taxon>lamiids</taxon>
        <taxon>Lamiales</taxon>
        <taxon>Pedaliaceae</taxon>
        <taxon>Sesamum</taxon>
    </lineage>
</organism>
<protein>
    <submittedName>
        <fullName evidence="5">Pentatricopeptide repeat-containing protein</fullName>
    </submittedName>
</protein>
<dbReference type="NCBIfam" id="TIGR00756">
    <property type="entry name" value="PPR"/>
    <property type="match status" value="1"/>
</dbReference>
<dbReference type="InterPro" id="IPR011990">
    <property type="entry name" value="TPR-like_helical_dom_sf"/>
</dbReference>
<dbReference type="Pfam" id="PF01535">
    <property type="entry name" value="PPR"/>
    <property type="match status" value="3"/>
</dbReference>
<gene>
    <name evidence="5" type="ORF">Slati_1275600</name>
</gene>
<dbReference type="FunFam" id="1.25.40.10:FF:001372">
    <property type="entry name" value="Pentatricopeptide repeat-containing protein At4g21300"/>
    <property type="match status" value="1"/>
</dbReference>
<evidence type="ECO:0000256" key="1">
    <source>
        <dbReference type="ARBA" id="ARBA00006643"/>
    </source>
</evidence>
<dbReference type="InterPro" id="IPR002885">
    <property type="entry name" value="PPR_rpt"/>
</dbReference>
<dbReference type="PANTHER" id="PTHR47926">
    <property type="entry name" value="PENTATRICOPEPTIDE REPEAT-CONTAINING PROTEIN"/>
    <property type="match status" value="1"/>
</dbReference>
<proteinExistence type="inferred from homology"/>
<accession>A0AAW2XH42</accession>
<dbReference type="Gene3D" id="1.25.40.10">
    <property type="entry name" value="Tetratricopeptide repeat domain"/>
    <property type="match status" value="2"/>
</dbReference>
<dbReference type="PROSITE" id="PS51375">
    <property type="entry name" value="PPR"/>
    <property type="match status" value="1"/>
</dbReference>
<name>A0AAW2XH42_9LAMI</name>
<dbReference type="AlphaFoldDB" id="A0AAW2XH42"/>
<dbReference type="InterPro" id="IPR046848">
    <property type="entry name" value="E_motif"/>
</dbReference>
<keyword evidence="2" id="KW-0677">Repeat</keyword>
<dbReference type="Pfam" id="PF20431">
    <property type="entry name" value="E_motif"/>
    <property type="match status" value="1"/>
</dbReference>
<dbReference type="GO" id="GO:0009451">
    <property type="term" value="P:RNA modification"/>
    <property type="evidence" value="ECO:0007669"/>
    <property type="project" value="InterPro"/>
</dbReference>
<evidence type="ECO:0000313" key="5">
    <source>
        <dbReference type="EMBL" id="KAL0452975.1"/>
    </source>
</evidence>
<comment type="similarity">
    <text evidence="1">Belongs to the PPR family. PCMP-H subfamily.</text>
</comment>
<feature type="domain" description="DYW" evidence="4">
    <location>
        <begin position="290"/>
        <end position="382"/>
    </location>
</feature>
<dbReference type="GO" id="GO:0008270">
    <property type="term" value="F:zinc ion binding"/>
    <property type="evidence" value="ECO:0007669"/>
    <property type="project" value="InterPro"/>
</dbReference>
<dbReference type="EMBL" id="JACGWN010000004">
    <property type="protein sequence ID" value="KAL0452975.1"/>
    <property type="molecule type" value="Genomic_DNA"/>
</dbReference>
<evidence type="ECO:0000256" key="2">
    <source>
        <dbReference type="ARBA" id="ARBA00022737"/>
    </source>
</evidence>
<reference evidence="5" key="1">
    <citation type="submission" date="2020-06" db="EMBL/GenBank/DDBJ databases">
        <authorList>
            <person name="Li T."/>
            <person name="Hu X."/>
            <person name="Zhang T."/>
            <person name="Song X."/>
            <person name="Zhang H."/>
            <person name="Dai N."/>
            <person name="Sheng W."/>
            <person name="Hou X."/>
            <person name="Wei L."/>
        </authorList>
    </citation>
    <scope>NUCLEOTIDE SEQUENCE</scope>
    <source>
        <strain evidence="5">KEN1</strain>
        <tissue evidence="5">Leaf</tissue>
    </source>
</reference>
<dbReference type="PANTHER" id="PTHR47926:SF458">
    <property type="entry name" value="PENTATRICOPEPTIDE REPEAT-CONTAINING PROTEIN"/>
    <property type="match status" value="1"/>
</dbReference>